<dbReference type="PANTHER" id="PTHR33144:SF16">
    <property type="entry name" value="OS02G0129000 PROTEIN"/>
    <property type="match status" value="1"/>
</dbReference>
<feature type="region of interest" description="Disordered" evidence="1">
    <location>
        <begin position="69"/>
        <end position="95"/>
    </location>
</feature>
<dbReference type="AlphaFoldDB" id="A0A6V7QC89"/>
<proteinExistence type="predicted"/>
<dbReference type="PANTHER" id="PTHR33144">
    <property type="entry name" value="OS10G0409366 PROTEIN-RELATED"/>
    <property type="match status" value="1"/>
</dbReference>
<evidence type="ECO:0008006" key="3">
    <source>
        <dbReference type="Google" id="ProtNLM"/>
    </source>
</evidence>
<feature type="compositionally biased region" description="Low complexity" evidence="1">
    <location>
        <begin position="69"/>
        <end position="83"/>
    </location>
</feature>
<accession>A0A6V7QC89</accession>
<protein>
    <recommendedName>
        <fullName evidence="3">Transposase Tnp1/En/Spm-like domain-containing protein</fullName>
    </recommendedName>
</protein>
<evidence type="ECO:0000256" key="1">
    <source>
        <dbReference type="SAM" id="MobiDB-lite"/>
    </source>
</evidence>
<dbReference type="EMBL" id="LR862135">
    <property type="protein sequence ID" value="CAD1840598.1"/>
    <property type="molecule type" value="Genomic_DNA"/>
</dbReference>
<reference evidence="2" key="1">
    <citation type="submission" date="2020-07" db="EMBL/GenBank/DDBJ databases">
        <authorList>
            <person name="Lin J."/>
        </authorList>
    </citation>
    <scope>NUCLEOTIDE SEQUENCE</scope>
</reference>
<gene>
    <name evidence="2" type="ORF">CB5_LOCUS23809</name>
</gene>
<organism evidence="2">
    <name type="scientific">Ananas comosus var. bracteatus</name>
    <name type="common">red pineapple</name>
    <dbReference type="NCBI Taxonomy" id="296719"/>
    <lineage>
        <taxon>Eukaryota</taxon>
        <taxon>Viridiplantae</taxon>
        <taxon>Streptophyta</taxon>
        <taxon>Embryophyta</taxon>
        <taxon>Tracheophyta</taxon>
        <taxon>Spermatophyta</taxon>
        <taxon>Magnoliopsida</taxon>
        <taxon>Liliopsida</taxon>
        <taxon>Poales</taxon>
        <taxon>Bromeliaceae</taxon>
        <taxon>Bromelioideae</taxon>
        <taxon>Ananas</taxon>
    </lineage>
</organism>
<sequence>MQEEDDETYTQCLLSNVMDVDELNDCIKIMARSKRLRQCEITREDEVQLNSNEPSPVSQTQHILEHYADASSNSDSDSASENEPQVQEQGDHEYNDTLEIEDDQGHTTNKRGMTRAKDVWNLPNGQRIVIKCNKFGQPVKKEGGILGGWLGTLSRKENFCSLSYNSWKKVPNTVKTELIQLTRTKFKLPMDNNVNAWILKSVSRKWKDYKCELKAKYMIEDYTEQQIVNVSDAMVKVNASITSGSLASAVELEKDAFIGIKGKDRYGRVRGYGIGVVPTQVFGPQAYLGSVRYDDNTEEVQRLKSKIQLMQDSYESKLVGMQKDYESKLDMIHQNYESRMSGMQS</sequence>
<name>A0A6V7QC89_ANACO</name>
<evidence type="ECO:0000313" key="2">
    <source>
        <dbReference type="EMBL" id="CAD1840598.1"/>
    </source>
</evidence>